<dbReference type="AlphaFoldDB" id="A0A2U1U2M7"/>
<dbReference type="InterPro" id="IPR006108">
    <property type="entry name" value="3HC_DH_C"/>
</dbReference>
<keyword evidence="18" id="KW-1185">Reference proteome</keyword>
<keyword evidence="12 14" id="KW-0511">Multifunctional enzyme</keyword>
<evidence type="ECO:0000256" key="6">
    <source>
        <dbReference type="ARBA" id="ARBA00022963"/>
    </source>
</evidence>
<protein>
    <recommendedName>
        <fullName evidence="14">Fatty acid oxidation complex subunit alpha</fullName>
    </recommendedName>
    <domain>
        <recommendedName>
            <fullName evidence="14">Enoyl-CoA hydratase/3-hydroxybutyryl-CoA epimerase</fullName>
            <ecNumber evidence="14">4.2.1.17</ecNumber>
            <ecNumber evidence="14">5.1.2.3</ecNumber>
        </recommendedName>
    </domain>
    <domain>
        <recommendedName>
            <fullName evidence="14">3-hydroxyacyl-CoA dehydrogenase</fullName>
            <ecNumber evidence="14">1.1.1.35</ecNumber>
        </recommendedName>
    </domain>
</protein>
<dbReference type="PROSITE" id="PS00166">
    <property type="entry name" value="ENOYL_COA_HYDRATASE"/>
    <property type="match status" value="1"/>
</dbReference>
<dbReference type="PROSITE" id="PS00067">
    <property type="entry name" value="3HCDH"/>
    <property type="match status" value="1"/>
</dbReference>
<dbReference type="PANTHER" id="PTHR43612:SF3">
    <property type="entry name" value="TRIFUNCTIONAL ENZYME SUBUNIT ALPHA, MITOCHONDRIAL"/>
    <property type="match status" value="1"/>
</dbReference>
<organism evidence="17 18">
    <name type="scientific">Brenneria corticis</name>
    <dbReference type="NCBI Taxonomy" id="2173106"/>
    <lineage>
        <taxon>Bacteria</taxon>
        <taxon>Pseudomonadati</taxon>
        <taxon>Pseudomonadota</taxon>
        <taxon>Gammaproteobacteria</taxon>
        <taxon>Enterobacterales</taxon>
        <taxon>Pectobacteriaceae</taxon>
        <taxon>Brenneria</taxon>
    </lineage>
</organism>
<evidence type="ECO:0000256" key="7">
    <source>
        <dbReference type="ARBA" id="ARBA00023002"/>
    </source>
</evidence>
<keyword evidence="7 14" id="KW-0560">Oxidoreductase</keyword>
<evidence type="ECO:0000256" key="14">
    <source>
        <dbReference type="HAMAP-Rule" id="MF_01617"/>
    </source>
</evidence>
<name>A0A2U1U2M7_9GAMM</name>
<comment type="subcellular location">
    <subcellularLocation>
        <location evidence="14">Cytoplasm</location>
    </subcellularLocation>
</comment>
<dbReference type="Pfam" id="PF00725">
    <property type="entry name" value="3HCDH"/>
    <property type="match status" value="2"/>
</dbReference>
<dbReference type="HAMAP" id="MF_01617">
    <property type="entry name" value="FadJ"/>
    <property type="match status" value="1"/>
</dbReference>
<keyword evidence="4 14" id="KW-0963">Cytoplasm</keyword>
<dbReference type="Gene3D" id="3.90.226.10">
    <property type="entry name" value="2-enoyl-CoA Hydratase, Chain A, domain 1"/>
    <property type="match status" value="1"/>
</dbReference>
<dbReference type="InterPro" id="IPR029045">
    <property type="entry name" value="ClpP/crotonase-like_dom_sf"/>
</dbReference>
<evidence type="ECO:0000256" key="8">
    <source>
        <dbReference type="ARBA" id="ARBA00023027"/>
    </source>
</evidence>
<dbReference type="NCBIfam" id="NF008363">
    <property type="entry name" value="PRK11154.1"/>
    <property type="match status" value="1"/>
</dbReference>
<feature type="region of interest" description="3-hydroxyacyl-CoA dehydrogenase" evidence="14">
    <location>
        <begin position="315"/>
        <end position="739"/>
    </location>
</feature>
<dbReference type="InterPro" id="IPR012802">
    <property type="entry name" value="FadJ"/>
</dbReference>
<dbReference type="UniPathway" id="UPA00659"/>
<dbReference type="Gene3D" id="3.40.50.720">
    <property type="entry name" value="NAD(P)-binding Rossmann-like Domain"/>
    <property type="match status" value="1"/>
</dbReference>
<comment type="catalytic activity">
    <reaction evidence="14">
        <text>a (3S)-3-hydroxyacyl-CoA = a (2E)-enoyl-CoA + H2O</text>
        <dbReference type="Rhea" id="RHEA:16105"/>
        <dbReference type="ChEBI" id="CHEBI:15377"/>
        <dbReference type="ChEBI" id="CHEBI:57318"/>
        <dbReference type="ChEBI" id="CHEBI:58856"/>
        <dbReference type="EC" id="4.2.1.17"/>
    </reaction>
</comment>
<dbReference type="FunFam" id="3.90.226.10:FF:000011">
    <property type="entry name" value="Fatty acid oxidation complex subunit alpha"/>
    <property type="match status" value="1"/>
</dbReference>
<evidence type="ECO:0000256" key="10">
    <source>
        <dbReference type="ARBA" id="ARBA00023235"/>
    </source>
</evidence>
<evidence type="ECO:0000259" key="16">
    <source>
        <dbReference type="Pfam" id="PF02737"/>
    </source>
</evidence>
<evidence type="ECO:0000256" key="9">
    <source>
        <dbReference type="ARBA" id="ARBA00023098"/>
    </source>
</evidence>
<dbReference type="EC" id="5.1.2.3" evidence="14"/>
<dbReference type="Proteomes" id="UP000296159">
    <property type="component" value="Unassembled WGS sequence"/>
</dbReference>
<dbReference type="GO" id="GO:0018812">
    <property type="term" value="F:3-hydroxyacyl-CoA dehydratase activity"/>
    <property type="evidence" value="ECO:0007669"/>
    <property type="project" value="RHEA"/>
</dbReference>
<dbReference type="InterPro" id="IPR006176">
    <property type="entry name" value="3-OHacyl-CoA_DH_NAD-bd"/>
</dbReference>
<keyword evidence="11 14" id="KW-0456">Lyase</keyword>
<dbReference type="PANTHER" id="PTHR43612">
    <property type="entry name" value="TRIFUNCTIONAL ENZYME SUBUNIT ALPHA"/>
    <property type="match status" value="1"/>
</dbReference>
<evidence type="ECO:0000256" key="3">
    <source>
        <dbReference type="ARBA" id="ARBA00008750"/>
    </source>
</evidence>
<dbReference type="GO" id="GO:0006635">
    <property type="term" value="P:fatty acid beta-oxidation"/>
    <property type="evidence" value="ECO:0007669"/>
    <property type="project" value="UniProtKB-UniRule"/>
</dbReference>
<dbReference type="SUPFAM" id="SSF51735">
    <property type="entry name" value="NAD(P)-binding Rossmann-fold domains"/>
    <property type="match status" value="1"/>
</dbReference>
<reference evidence="17 18" key="1">
    <citation type="submission" date="2018-04" db="EMBL/GenBank/DDBJ databases">
        <title>Brenneria corticis sp.nov.</title>
        <authorList>
            <person name="Li Y."/>
        </authorList>
    </citation>
    <scope>NUCLEOTIDE SEQUENCE [LARGE SCALE GENOMIC DNA]</scope>
    <source>
        <strain evidence="17 18">CFCC 11842</strain>
    </source>
</reference>
<feature type="site" description="Important for catalytic activity" evidence="14">
    <location>
        <position position="150"/>
    </location>
</feature>
<dbReference type="InterPro" id="IPR001753">
    <property type="entry name" value="Enoyl-CoA_hydra/iso"/>
</dbReference>
<dbReference type="EMBL" id="QDKH01000010">
    <property type="protein sequence ID" value="PWC15929.1"/>
    <property type="molecule type" value="Genomic_DNA"/>
</dbReference>
<dbReference type="GO" id="GO:0070403">
    <property type="term" value="F:NAD+ binding"/>
    <property type="evidence" value="ECO:0007669"/>
    <property type="project" value="InterPro"/>
</dbReference>
<dbReference type="Gene3D" id="1.10.1040.50">
    <property type="match status" value="1"/>
</dbReference>
<keyword evidence="8 14" id="KW-0520">NAD</keyword>
<comment type="similarity">
    <text evidence="2 14">In the central section; belongs to the 3-hydroxyacyl-CoA dehydrogenase family.</text>
</comment>
<evidence type="ECO:0000256" key="12">
    <source>
        <dbReference type="ARBA" id="ARBA00023268"/>
    </source>
</evidence>
<comment type="subunit">
    <text evidence="14">Heterotetramer of two alpha chains (FadJ) and two beta chains (FadI).</text>
</comment>
<dbReference type="GO" id="GO:0016509">
    <property type="term" value="F:long-chain (3S)-3-hydroxyacyl-CoA dehydrogenase (NAD+) activity"/>
    <property type="evidence" value="ECO:0007669"/>
    <property type="project" value="TreeGrafter"/>
</dbReference>
<evidence type="ECO:0000313" key="18">
    <source>
        <dbReference type="Proteomes" id="UP000296159"/>
    </source>
</evidence>
<dbReference type="InterPro" id="IPR008927">
    <property type="entry name" value="6-PGluconate_DH-like_C_sf"/>
</dbReference>
<dbReference type="GO" id="GO:0008692">
    <property type="term" value="F:3-hydroxybutyryl-CoA epimerase activity"/>
    <property type="evidence" value="ECO:0007669"/>
    <property type="project" value="UniProtKB-UniRule"/>
</dbReference>
<comment type="similarity">
    <text evidence="3 14">In the N-terminal section; belongs to the enoyl-CoA hydratase/isomerase family.</text>
</comment>
<dbReference type="Pfam" id="PF00378">
    <property type="entry name" value="ECH_1"/>
    <property type="match status" value="1"/>
</dbReference>
<evidence type="ECO:0000256" key="4">
    <source>
        <dbReference type="ARBA" id="ARBA00022490"/>
    </source>
</evidence>
<comment type="catalytic activity">
    <reaction evidence="13 14">
        <text>a (3S)-3-hydroxyacyl-CoA + NAD(+) = a 3-oxoacyl-CoA + NADH + H(+)</text>
        <dbReference type="Rhea" id="RHEA:22432"/>
        <dbReference type="ChEBI" id="CHEBI:15378"/>
        <dbReference type="ChEBI" id="CHEBI:57318"/>
        <dbReference type="ChEBI" id="CHEBI:57540"/>
        <dbReference type="ChEBI" id="CHEBI:57945"/>
        <dbReference type="ChEBI" id="CHEBI:90726"/>
        <dbReference type="EC" id="1.1.1.35"/>
    </reaction>
</comment>
<comment type="pathway">
    <text evidence="1 14">Lipid metabolism; fatty acid beta-oxidation.</text>
</comment>
<keyword evidence="10 14" id="KW-0413">Isomerase</keyword>
<feature type="region of interest" description="Enoyl-CoA hydratase" evidence="14">
    <location>
        <begin position="1"/>
        <end position="200"/>
    </location>
</feature>
<dbReference type="EC" id="4.2.1.17" evidence="14"/>
<dbReference type="InterPro" id="IPR018376">
    <property type="entry name" value="Enoyl-CoA_hyd/isom_CS"/>
</dbReference>
<dbReference type="EC" id="1.1.1.35" evidence="14"/>
<sequence length="739" mass="80103">MNDRQPLSASLAEASAFSLAIRPDNIGIVTIDVPGEKVNTLKSEFAEQIVKVIEQAQQHAALRGLVLVSAKADSFIAGADIAMLDGCASAEQAQDLARKGQETFAYIAALPFPVVAAIHGACLGGGLELALACDYRLCSLDEKTLLGLPEVKLGLLPGSGGTQRLPRLIGVGPALDIILTGRHVRAAQALKLGLVDDAVPHSILLQTALETIRQGKRKASPPDWRARLLASPAIRPLFFNIVKRKTRAKTHGNYPATERIIQVIRRGMEKGAAEGYRLEARAFGKLVMTPQSAALRSLFFASTSLKKESGGAAAPPIRRVGILGGGLMGGGIASVTAVRGGLPVRIKDIDEQGINRALNYSWQLLTKRVERRRMPPAERQRLMSLISGSTDYRGFEQSDMVIEAVFEDLSLKRQMVAEVERHAAPHTIFASNTSSLPIHQIAAQALRPQQVIGLHYFSPVDKMPLVEVIPHAHTSAETIAATLALARKQGKTAIVVADSAGFYVNRILAPYVNEAAYCLLEGEPVESIDYALVRFGFPVGPLTLLDEVGIDVATKIVPVLGQAFGERFIPPPTFDAVLKDGRKGRKNGKGFYRYNRKRYFHWRHKAREVDASIYPLLDVTPKAHLDPALIGQRCVMLLLNEAARCLDEKVIRSARDGDIGAVFGIGFPPFLGGPFHYMDRLGIATVVKTLQVLQQQYGDRFAPCEALLAMRDGQRRFYPLPDEVAPSALPPGDAPVDAG</sequence>
<evidence type="ECO:0000259" key="15">
    <source>
        <dbReference type="Pfam" id="PF00725"/>
    </source>
</evidence>
<dbReference type="Pfam" id="PF02737">
    <property type="entry name" value="3HCDH_N"/>
    <property type="match status" value="1"/>
</dbReference>
<dbReference type="SUPFAM" id="SSF48179">
    <property type="entry name" value="6-phosphogluconate dehydrogenase C-terminal domain-like"/>
    <property type="match status" value="2"/>
</dbReference>
<evidence type="ECO:0000256" key="1">
    <source>
        <dbReference type="ARBA" id="ARBA00005005"/>
    </source>
</evidence>
<feature type="domain" description="3-hydroxyacyl-CoA dehydrogenase NAD binding" evidence="16">
    <location>
        <begin position="320"/>
        <end position="498"/>
    </location>
</feature>
<proteinExistence type="inferred from homology"/>
<feature type="domain" description="3-hydroxyacyl-CoA dehydrogenase C-terminal" evidence="15">
    <location>
        <begin position="630"/>
        <end position="711"/>
    </location>
</feature>
<evidence type="ECO:0000313" key="17">
    <source>
        <dbReference type="EMBL" id="PWC15929.1"/>
    </source>
</evidence>
<dbReference type="GO" id="GO:0005737">
    <property type="term" value="C:cytoplasm"/>
    <property type="evidence" value="ECO:0007669"/>
    <property type="project" value="UniProtKB-SubCell"/>
</dbReference>
<dbReference type="SUPFAM" id="SSF52096">
    <property type="entry name" value="ClpP/crotonase"/>
    <property type="match status" value="1"/>
</dbReference>
<comment type="function">
    <text evidence="14">Catalyzes the formation of a hydroxyacyl-CoA by addition of water on enoyl-CoA. Also exhibits 3-hydroxyacyl-CoA epimerase and 3-hydroxyacyl-CoA dehydrogenase activities.</text>
</comment>
<evidence type="ECO:0000256" key="11">
    <source>
        <dbReference type="ARBA" id="ARBA00023239"/>
    </source>
</evidence>
<dbReference type="NCBIfam" id="TIGR02440">
    <property type="entry name" value="FadJ"/>
    <property type="match status" value="1"/>
</dbReference>
<dbReference type="RefSeq" id="WP_136166388.1">
    <property type="nucleotide sequence ID" value="NZ_KZ819078.1"/>
</dbReference>
<dbReference type="InterPro" id="IPR036291">
    <property type="entry name" value="NAD(P)-bd_dom_sf"/>
</dbReference>
<dbReference type="FunFam" id="3.40.50.720:FF:000009">
    <property type="entry name" value="Fatty oxidation complex, alpha subunit"/>
    <property type="match status" value="1"/>
</dbReference>
<keyword evidence="5 14" id="KW-0276">Fatty acid metabolism</keyword>
<comment type="catalytic activity">
    <reaction evidence="14">
        <text>(3S)-3-hydroxybutanoyl-CoA = (3R)-3-hydroxybutanoyl-CoA</text>
        <dbReference type="Rhea" id="RHEA:21760"/>
        <dbReference type="ChEBI" id="CHEBI:57315"/>
        <dbReference type="ChEBI" id="CHEBI:57316"/>
        <dbReference type="EC" id="5.1.2.3"/>
    </reaction>
</comment>
<accession>A0A2U1U2M7</accession>
<dbReference type="CDD" id="cd06558">
    <property type="entry name" value="crotonase-like"/>
    <property type="match status" value="1"/>
</dbReference>
<keyword evidence="6 14" id="KW-0442">Lipid degradation</keyword>
<dbReference type="InterPro" id="IPR006180">
    <property type="entry name" value="3-OHacyl-CoA_DH_CS"/>
</dbReference>
<evidence type="ECO:0000256" key="2">
    <source>
        <dbReference type="ARBA" id="ARBA00007005"/>
    </source>
</evidence>
<dbReference type="InterPro" id="IPR050136">
    <property type="entry name" value="FA_oxidation_alpha_subunit"/>
</dbReference>
<gene>
    <name evidence="14" type="primary">fadJ</name>
    <name evidence="17" type="ORF">DDT56_10470</name>
</gene>
<evidence type="ECO:0000256" key="13">
    <source>
        <dbReference type="ARBA" id="ARBA00049556"/>
    </source>
</evidence>
<feature type="site" description="Important for catalytic activity" evidence="14">
    <location>
        <position position="128"/>
    </location>
</feature>
<keyword evidence="9 14" id="KW-0443">Lipid metabolism</keyword>
<comment type="catalytic activity">
    <reaction evidence="14">
        <text>a 4-saturated-(3S)-3-hydroxyacyl-CoA = a (3E)-enoyl-CoA + H2O</text>
        <dbReference type="Rhea" id="RHEA:20724"/>
        <dbReference type="ChEBI" id="CHEBI:15377"/>
        <dbReference type="ChEBI" id="CHEBI:58521"/>
        <dbReference type="ChEBI" id="CHEBI:137480"/>
        <dbReference type="EC" id="4.2.1.17"/>
    </reaction>
</comment>
<feature type="domain" description="3-hydroxyacyl-CoA dehydrogenase C-terminal" evidence="15">
    <location>
        <begin position="501"/>
        <end position="594"/>
    </location>
</feature>
<evidence type="ECO:0000256" key="5">
    <source>
        <dbReference type="ARBA" id="ARBA00022832"/>
    </source>
</evidence>
<comment type="caution">
    <text evidence="17">The sequence shown here is derived from an EMBL/GenBank/DDBJ whole genome shotgun (WGS) entry which is preliminary data.</text>
</comment>